<comment type="function">
    <text evidence="1">May be involved in 20S pre-rRNA processing.</text>
</comment>
<evidence type="ECO:0000256" key="5">
    <source>
        <dbReference type="SAM" id="MobiDB-lite"/>
    </source>
</evidence>
<dbReference type="GO" id="GO:0006364">
    <property type="term" value="P:rRNA processing"/>
    <property type="evidence" value="ECO:0007669"/>
    <property type="project" value="UniProtKB-KW"/>
</dbReference>
<proteinExistence type="inferred from homology"/>
<feature type="region of interest" description="Disordered" evidence="5">
    <location>
        <begin position="120"/>
        <end position="189"/>
    </location>
</feature>
<comment type="caution">
    <text evidence="6">The sequence shown here is derived from an EMBL/GenBank/DDBJ whole genome shotgun (WGS) entry which is preliminary data.</text>
</comment>
<dbReference type="EMBL" id="CAJNOG010000266">
    <property type="protein sequence ID" value="CAF1129644.1"/>
    <property type="molecule type" value="Genomic_DNA"/>
</dbReference>
<comment type="similarity">
    <text evidence="2">Belongs to the TSR2 family.</text>
</comment>
<organism evidence="6 7">
    <name type="scientific">Adineta steineri</name>
    <dbReference type="NCBI Taxonomy" id="433720"/>
    <lineage>
        <taxon>Eukaryota</taxon>
        <taxon>Metazoa</taxon>
        <taxon>Spiralia</taxon>
        <taxon>Gnathifera</taxon>
        <taxon>Rotifera</taxon>
        <taxon>Eurotatoria</taxon>
        <taxon>Bdelloidea</taxon>
        <taxon>Adinetida</taxon>
        <taxon>Adinetidae</taxon>
        <taxon>Adineta</taxon>
    </lineage>
</organism>
<evidence type="ECO:0000313" key="6">
    <source>
        <dbReference type="EMBL" id="CAF1129644.1"/>
    </source>
</evidence>
<keyword evidence="4" id="KW-0698">rRNA processing</keyword>
<dbReference type="Pfam" id="PF10273">
    <property type="entry name" value="WGG"/>
    <property type="match status" value="1"/>
</dbReference>
<reference evidence="6" key="1">
    <citation type="submission" date="2021-02" db="EMBL/GenBank/DDBJ databases">
        <authorList>
            <person name="Nowell W R."/>
        </authorList>
    </citation>
    <scope>NUCLEOTIDE SEQUENCE</scope>
</reference>
<feature type="compositionally biased region" description="Polar residues" evidence="5">
    <location>
        <begin position="120"/>
        <end position="129"/>
    </location>
</feature>
<dbReference type="AlphaFoldDB" id="A0A814R6P4"/>
<dbReference type="Proteomes" id="UP000663845">
    <property type="component" value="Unassembled WGS sequence"/>
</dbReference>
<accession>A0A814R6P4</accession>
<sequence length="189" mass="21545">MSLLSTIDPIIRSIFSRWTALQLAVSHSMGGSESESKYEAFINAFGEYLTRNIRNTPTISLHESDIQEYLDEILDEEFNTVLDDGSSYELAQLFVRYIQLILQGKLNDVQQELQLQQSMASSIQTSSRNENNDDDSSTSDDSDDDDDDDMIEEEEDEQQQQQQQQGKTQSMDVDEDGWTTVHRKTGGKK</sequence>
<dbReference type="InterPro" id="IPR019398">
    <property type="entry name" value="Pre-rRNA_process_TSR2"/>
</dbReference>
<evidence type="ECO:0000313" key="7">
    <source>
        <dbReference type="Proteomes" id="UP000663845"/>
    </source>
</evidence>
<name>A0A814R6P4_9BILA</name>
<dbReference type="PANTHER" id="PTHR21250">
    <property type="entry name" value="PRE-RRNA-PROCESSING PROTEIN TSR2 HOMOLOG"/>
    <property type="match status" value="1"/>
</dbReference>
<evidence type="ECO:0000256" key="4">
    <source>
        <dbReference type="ARBA" id="ARBA00022552"/>
    </source>
</evidence>
<protein>
    <recommendedName>
        <fullName evidence="3">Pre-rRNA-processing protein TSR2 homolog</fullName>
    </recommendedName>
</protein>
<feature type="compositionally biased region" description="Acidic residues" evidence="5">
    <location>
        <begin position="132"/>
        <end position="158"/>
    </location>
</feature>
<evidence type="ECO:0000256" key="3">
    <source>
        <dbReference type="ARBA" id="ARBA00017551"/>
    </source>
</evidence>
<evidence type="ECO:0000256" key="2">
    <source>
        <dbReference type="ARBA" id="ARBA00006524"/>
    </source>
</evidence>
<gene>
    <name evidence="6" type="ORF">JYZ213_LOCUS22945</name>
</gene>
<evidence type="ECO:0000256" key="1">
    <source>
        <dbReference type="ARBA" id="ARBA00002210"/>
    </source>
</evidence>